<dbReference type="STRING" id="39966.A0A369J4A3"/>
<feature type="compositionally biased region" description="Basic and acidic residues" evidence="1">
    <location>
        <begin position="214"/>
        <end position="224"/>
    </location>
</feature>
<accession>A0A369J4A3</accession>
<dbReference type="OrthoDB" id="192148at2759"/>
<gene>
    <name evidence="2" type="ORF">Hypma_004270</name>
</gene>
<feature type="compositionally biased region" description="Pro residues" evidence="1">
    <location>
        <begin position="290"/>
        <end position="303"/>
    </location>
</feature>
<sequence length="365" mass="39698">MLRTKTAKEPSTMTRKRTDIALHTSEVILSTLRDAARLTPLPFLRDAATLAVGIINAAQGARANKDALQRLANDAGALVCAIFFKKSNESDRTSSSRTLEANLEALVSTLKSIQKFAEKGASRPFLSRAMLHKHDLGQIQEYREHLRQALDVFGLRSTIELHENVARIIRLVSERRTTDDGISSVVQEPGPRETQREEEIVEGGNQESGVDRVMLQRDLEEGRETVQSQPAGDRHPEADSDTPHGSEPLYSRLPDPFIAQPFSASYSAHESENPQPYPDSQRGRTTSSIPIPPPSPPPPPPHNNPVIDNPFSFLSVSGDYSVFDDSVTNTNSGNTTTTIIKGSGNDSSVRIQSGGSATTTIGVGV</sequence>
<protein>
    <submittedName>
        <fullName evidence="2">Uncharacterized protein</fullName>
    </submittedName>
</protein>
<comment type="caution">
    <text evidence="2">The sequence shown here is derived from an EMBL/GenBank/DDBJ whole genome shotgun (WGS) entry which is preliminary data.</text>
</comment>
<dbReference type="Proteomes" id="UP000076154">
    <property type="component" value="Unassembled WGS sequence"/>
</dbReference>
<dbReference type="GO" id="GO:0007166">
    <property type="term" value="P:cell surface receptor signaling pathway"/>
    <property type="evidence" value="ECO:0007669"/>
    <property type="project" value="InterPro"/>
</dbReference>
<proteinExistence type="predicted"/>
<dbReference type="AlphaFoldDB" id="A0A369J4A3"/>
<name>A0A369J4A3_HYPMA</name>
<evidence type="ECO:0000256" key="1">
    <source>
        <dbReference type="SAM" id="MobiDB-lite"/>
    </source>
</evidence>
<dbReference type="CDD" id="cd21037">
    <property type="entry name" value="MLKL_NTD"/>
    <property type="match status" value="1"/>
</dbReference>
<evidence type="ECO:0000313" key="3">
    <source>
        <dbReference type="Proteomes" id="UP000076154"/>
    </source>
</evidence>
<feature type="compositionally biased region" description="Basic and acidic residues" evidence="1">
    <location>
        <begin position="232"/>
        <end position="244"/>
    </location>
</feature>
<dbReference type="InParanoid" id="A0A369J4A3"/>
<dbReference type="InterPro" id="IPR059179">
    <property type="entry name" value="MLKL-like_MCAfunc"/>
</dbReference>
<organism evidence="2 3">
    <name type="scientific">Hypsizygus marmoreus</name>
    <name type="common">White beech mushroom</name>
    <name type="synonym">Agaricus marmoreus</name>
    <dbReference type="NCBI Taxonomy" id="39966"/>
    <lineage>
        <taxon>Eukaryota</taxon>
        <taxon>Fungi</taxon>
        <taxon>Dikarya</taxon>
        <taxon>Basidiomycota</taxon>
        <taxon>Agaricomycotina</taxon>
        <taxon>Agaricomycetes</taxon>
        <taxon>Agaricomycetidae</taxon>
        <taxon>Agaricales</taxon>
        <taxon>Tricholomatineae</taxon>
        <taxon>Lyophyllaceae</taxon>
        <taxon>Hypsizygus</taxon>
    </lineage>
</organism>
<dbReference type="EMBL" id="LUEZ02000158">
    <property type="protein sequence ID" value="RDB15467.1"/>
    <property type="molecule type" value="Genomic_DNA"/>
</dbReference>
<keyword evidence="3" id="KW-1185">Reference proteome</keyword>
<feature type="region of interest" description="Disordered" evidence="1">
    <location>
        <begin position="178"/>
        <end position="309"/>
    </location>
</feature>
<dbReference type="Gene3D" id="1.20.930.20">
    <property type="entry name" value="Adaptor protein Cbl, N-terminal domain"/>
    <property type="match status" value="1"/>
</dbReference>
<reference evidence="2" key="1">
    <citation type="submission" date="2018-04" db="EMBL/GenBank/DDBJ databases">
        <title>Whole genome sequencing of Hypsizygus marmoreus.</title>
        <authorList>
            <person name="Choi I.-G."/>
            <person name="Min B."/>
            <person name="Kim J.-G."/>
            <person name="Kim S."/>
            <person name="Oh Y.-L."/>
            <person name="Kong W.-S."/>
            <person name="Park H."/>
            <person name="Jeong J."/>
            <person name="Song E.-S."/>
        </authorList>
    </citation>
    <scope>NUCLEOTIDE SEQUENCE [LARGE SCALE GENOMIC DNA]</scope>
    <source>
        <strain evidence="2">51987-8</strain>
    </source>
</reference>
<dbReference type="InterPro" id="IPR036537">
    <property type="entry name" value="Adaptor_Cbl_N_dom_sf"/>
</dbReference>
<evidence type="ECO:0000313" key="2">
    <source>
        <dbReference type="EMBL" id="RDB15467.1"/>
    </source>
</evidence>